<dbReference type="EMBL" id="LXXM01000224">
    <property type="protein sequence ID" value="PZS87765.1"/>
    <property type="molecule type" value="Genomic_DNA"/>
</dbReference>
<dbReference type="Proteomes" id="UP000249614">
    <property type="component" value="Unassembled WGS sequence"/>
</dbReference>
<protein>
    <submittedName>
        <fullName evidence="1">Uncharacterized protein</fullName>
    </submittedName>
</protein>
<organism evidence="1 2">
    <name type="scientific">Stenotrophomonas maltophilia</name>
    <name type="common">Pseudomonas maltophilia</name>
    <name type="synonym">Xanthomonas maltophilia</name>
    <dbReference type="NCBI Taxonomy" id="40324"/>
    <lineage>
        <taxon>Bacteria</taxon>
        <taxon>Pseudomonadati</taxon>
        <taxon>Pseudomonadota</taxon>
        <taxon>Gammaproteobacteria</taxon>
        <taxon>Lysobacterales</taxon>
        <taxon>Lysobacteraceae</taxon>
        <taxon>Stenotrophomonas</taxon>
        <taxon>Stenotrophomonas maltophilia group</taxon>
    </lineage>
</organism>
<sequence>MRLPMWLYIDRESAIEAGMTHEGRLFGVPAWLREDSDSQVTGSPKVPALHLWCMAVDLVLEIAAAFVQEDRTLESPITLGRRIAP</sequence>
<gene>
    <name evidence="1" type="ORF">A7X83_16480</name>
</gene>
<accession>A0A2W6IV77</accession>
<reference evidence="1 2" key="1">
    <citation type="submission" date="2016-05" db="EMBL/GenBank/DDBJ databases">
        <authorList>
            <person name="Lavstsen T."/>
            <person name="Jespersen J.S."/>
        </authorList>
    </citation>
    <scope>NUCLEOTIDE SEQUENCE [LARGE SCALE GENOMIC DNA]</scope>
    <source>
        <strain evidence="1 2">SM-5815</strain>
    </source>
</reference>
<comment type="caution">
    <text evidence="1">The sequence shown here is derived from an EMBL/GenBank/DDBJ whole genome shotgun (WGS) entry which is preliminary data.</text>
</comment>
<dbReference type="AlphaFoldDB" id="A0A2W6IV77"/>
<proteinExistence type="predicted"/>
<name>A0A2W6IV77_STEMA</name>
<evidence type="ECO:0000313" key="1">
    <source>
        <dbReference type="EMBL" id="PZS87765.1"/>
    </source>
</evidence>
<evidence type="ECO:0000313" key="2">
    <source>
        <dbReference type="Proteomes" id="UP000249614"/>
    </source>
</evidence>